<proteinExistence type="predicted"/>
<evidence type="ECO:0000313" key="3">
    <source>
        <dbReference type="Proteomes" id="UP000736335"/>
    </source>
</evidence>
<sequence length="216" mass="24055">MPQTLGGGLLSLTLRLITAVGTYPTTDGVRSFVYPDMRTKIKPQHRQMVRWDREPWSWLSGLECISVQPELKKIFVTAQTKKRVLFSQKHVYRFASPLPRYPDPGNVLSQDQISLRHIVEDSSTFLFAWVLTGAGAASPCSKSVAFENRGPRRKIGCFPDEQINVSAQLSTVSSFVRCTPNGLLSSAPEDEPGSFYVRLSRARSVKHVGGAEEPDM</sequence>
<organism evidence="2 3">
    <name type="scientific">Thelephora terrestris</name>
    <dbReference type="NCBI Taxonomy" id="56493"/>
    <lineage>
        <taxon>Eukaryota</taxon>
        <taxon>Fungi</taxon>
        <taxon>Dikarya</taxon>
        <taxon>Basidiomycota</taxon>
        <taxon>Agaricomycotina</taxon>
        <taxon>Agaricomycetes</taxon>
        <taxon>Thelephorales</taxon>
        <taxon>Thelephoraceae</taxon>
        <taxon>Thelephora</taxon>
    </lineage>
</organism>
<protein>
    <submittedName>
        <fullName evidence="2">Uncharacterized protein</fullName>
    </submittedName>
</protein>
<dbReference type="EMBL" id="WIUZ02000001">
    <property type="protein sequence ID" value="KAF9793204.1"/>
    <property type="molecule type" value="Genomic_DNA"/>
</dbReference>
<evidence type="ECO:0000313" key="2">
    <source>
        <dbReference type="EMBL" id="KAF9793204.1"/>
    </source>
</evidence>
<feature type="signal peptide" evidence="1">
    <location>
        <begin position="1"/>
        <end position="19"/>
    </location>
</feature>
<evidence type="ECO:0000256" key="1">
    <source>
        <dbReference type="SAM" id="SignalP"/>
    </source>
</evidence>
<keyword evidence="3" id="KW-1185">Reference proteome</keyword>
<reference evidence="2" key="2">
    <citation type="submission" date="2020-11" db="EMBL/GenBank/DDBJ databases">
        <authorList>
            <consortium name="DOE Joint Genome Institute"/>
            <person name="Kuo A."/>
            <person name="Miyauchi S."/>
            <person name="Kiss E."/>
            <person name="Drula E."/>
            <person name="Kohler A."/>
            <person name="Sanchez-Garcia M."/>
            <person name="Andreopoulos B."/>
            <person name="Barry K.W."/>
            <person name="Bonito G."/>
            <person name="Buee M."/>
            <person name="Carver A."/>
            <person name="Chen C."/>
            <person name="Cichocki N."/>
            <person name="Clum A."/>
            <person name="Culley D."/>
            <person name="Crous P.W."/>
            <person name="Fauchery L."/>
            <person name="Girlanda M."/>
            <person name="Hayes R."/>
            <person name="Keri Z."/>
            <person name="Labutti K."/>
            <person name="Lipzen A."/>
            <person name="Lombard V."/>
            <person name="Magnuson J."/>
            <person name="Maillard F."/>
            <person name="Morin E."/>
            <person name="Murat C."/>
            <person name="Nolan M."/>
            <person name="Ohm R."/>
            <person name="Pangilinan J."/>
            <person name="Pereira M."/>
            <person name="Perotto S."/>
            <person name="Peter M."/>
            <person name="Riley R."/>
            <person name="Sitrit Y."/>
            <person name="Stielow B."/>
            <person name="Szollosi G."/>
            <person name="Zifcakova L."/>
            <person name="Stursova M."/>
            <person name="Spatafora J.W."/>
            <person name="Tedersoo L."/>
            <person name="Vaario L.-M."/>
            <person name="Yamada A."/>
            <person name="Yan M."/>
            <person name="Wang P."/>
            <person name="Xu J."/>
            <person name="Bruns T."/>
            <person name="Baldrian P."/>
            <person name="Vilgalys R."/>
            <person name="Henrissat B."/>
            <person name="Grigoriev I.V."/>
            <person name="Hibbett D."/>
            <person name="Nagy L.G."/>
            <person name="Martin F.M."/>
        </authorList>
    </citation>
    <scope>NUCLEOTIDE SEQUENCE</scope>
    <source>
        <strain evidence="2">UH-Tt-Lm1</strain>
    </source>
</reference>
<keyword evidence="1" id="KW-0732">Signal</keyword>
<gene>
    <name evidence="2" type="ORF">BJ322DRAFT_1016782</name>
</gene>
<feature type="chain" id="PRO_5040300668" evidence="1">
    <location>
        <begin position="20"/>
        <end position="216"/>
    </location>
</feature>
<accession>A0A9P6HRA0</accession>
<comment type="caution">
    <text evidence="2">The sequence shown here is derived from an EMBL/GenBank/DDBJ whole genome shotgun (WGS) entry which is preliminary data.</text>
</comment>
<dbReference type="AlphaFoldDB" id="A0A9P6HRA0"/>
<reference evidence="2" key="1">
    <citation type="journal article" date="2020" name="Nat. Commun.">
        <title>Large-scale genome sequencing of mycorrhizal fungi provides insights into the early evolution of symbiotic traits.</title>
        <authorList>
            <person name="Miyauchi S."/>
            <person name="Kiss E."/>
            <person name="Kuo A."/>
            <person name="Drula E."/>
            <person name="Kohler A."/>
            <person name="Sanchez-Garcia M."/>
            <person name="Morin E."/>
            <person name="Andreopoulos B."/>
            <person name="Barry K.W."/>
            <person name="Bonito G."/>
            <person name="Buee M."/>
            <person name="Carver A."/>
            <person name="Chen C."/>
            <person name="Cichocki N."/>
            <person name="Clum A."/>
            <person name="Culley D."/>
            <person name="Crous P.W."/>
            <person name="Fauchery L."/>
            <person name="Girlanda M."/>
            <person name="Hayes R.D."/>
            <person name="Keri Z."/>
            <person name="LaButti K."/>
            <person name="Lipzen A."/>
            <person name="Lombard V."/>
            <person name="Magnuson J."/>
            <person name="Maillard F."/>
            <person name="Murat C."/>
            <person name="Nolan M."/>
            <person name="Ohm R.A."/>
            <person name="Pangilinan J."/>
            <person name="Pereira M.F."/>
            <person name="Perotto S."/>
            <person name="Peter M."/>
            <person name="Pfister S."/>
            <person name="Riley R."/>
            <person name="Sitrit Y."/>
            <person name="Stielow J.B."/>
            <person name="Szollosi G."/>
            <person name="Zifcakova L."/>
            <person name="Stursova M."/>
            <person name="Spatafora J.W."/>
            <person name="Tedersoo L."/>
            <person name="Vaario L.M."/>
            <person name="Yamada A."/>
            <person name="Yan M."/>
            <person name="Wang P."/>
            <person name="Xu J."/>
            <person name="Bruns T."/>
            <person name="Baldrian P."/>
            <person name="Vilgalys R."/>
            <person name="Dunand C."/>
            <person name="Henrissat B."/>
            <person name="Grigoriev I.V."/>
            <person name="Hibbett D."/>
            <person name="Nagy L.G."/>
            <person name="Martin F.M."/>
        </authorList>
    </citation>
    <scope>NUCLEOTIDE SEQUENCE</scope>
    <source>
        <strain evidence="2">UH-Tt-Lm1</strain>
    </source>
</reference>
<name>A0A9P6HRA0_9AGAM</name>
<dbReference type="Proteomes" id="UP000736335">
    <property type="component" value="Unassembled WGS sequence"/>
</dbReference>